<evidence type="ECO:0000313" key="2">
    <source>
        <dbReference type="EMBL" id="QJA73286.1"/>
    </source>
</evidence>
<dbReference type="EMBL" id="MT141463">
    <property type="protein sequence ID" value="QJA62150.1"/>
    <property type="molecule type" value="Genomic_DNA"/>
</dbReference>
<organism evidence="2">
    <name type="scientific">viral metagenome</name>
    <dbReference type="NCBI Taxonomy" id="1070528"/>
    <lineage>
        <taxon>unclassified sequences</taxon>
        <taxon>metagenomes</taxon>
        <taxon>organismal metagenomes</taxon>
    </lineage>
</organism>
<sequence length="59" mass="6981">MTPKQLWYICKIYPEPISAEEAQDAFEDSYKNKDYEEKQADASYWEAALKIIKETEDKS</sequence>
<accession>A0A6M3JTF2</accession>
<dbReference type="EMBL" id="MT142015">
    <property type="protein sequence ID" value="QJA73286.1"/>
    <property type="molecule type" value="Genomic_DNA"/>
</dbReference>
<reference evidence="2" key="1">
    <citation type="submission" date="2020-03" db="EMBL/GenBank/DDBJ databases">
        <title>The deep terrestrial virosphere.</title>
        <authorList>
            <person name="Holmfeldt K."/>
            <person name="Nilsson E."/>
            <person name="Simone D."/>
            <person name="Lopez-Fernandez M."/>
            <person name="Wu X."/>
            <person name="de Brujin I."/>
            <person name="Lundin D."/>
            <person name="Andersson A."/>
            <person name="Bertilsson S."/>
            <person name="Dopson M."/>
        </authorList>
    </citation>
    <scope>NUCLEOTIDE SEQUENCE</scope>
    <source>
        <strain evidence="2">MM415A02420</strain>
        <strain evidence="1">MM415B00820</strain>
    </source>
</reference>
<dbReference type="AlphaFoldDB" id="A0A6M3JTF2"/>
<proteinExistence type="predicted"/>
<gene>
    <name evidence="2" type="ORF">MM415A02420_0012</name>
    <name evidence="1" type="ORF">MM415B00820_0012</name>
</gene>
<name>A0A6M3JTF2_9ZZZZ</name>
<protein>
    <submittedName>
        <fullName evidence="2">Uncharacterized protein</fullName>
    </submittedName>
</protein>
<evidence type="ECO:0000313" key="1">
    <source>
        <dbReference type="EMBL" id="QJA62150.1"/>
    </source>
</evidence>